<reference evidence="1 2" key="1">
    <citation type="submission" date="2018-05" db="EMBL/GenBank/DDBJ databases">
        <title>Evolution of small genomes with special reference to Mycobacterium leprae.</title>
        <authorList>
            <person name="Mohanty P.S."/>
            <person name="Bansal A.K."/>
            <person name="Gupta U.D."/>
            <person name="Naaz F."/>
            <person name="Dwivedi V.D."/>
            <person name="Singh H."/>
            <person name="Gupta G."/>
            <person name="Sharma S."/>
            <person name="Arora M."/>
        </authorList>
    </citation>
    <scope>NUCLEOTIDE SEQUENCE [LARGE SCALE GENOMIC DNA]</scope>
    <source>
        <strain evidence="1 2">MRHRU-235-G</strain>
    </source>
</reference>
<gene>
    <name evidence="1" type="ORF">DIJ64_11615</name>
</gene>
<sequence length="60" mass="6808">MIYKVINHRSRDESKQVRQPIDHQIHVGFPLVDHDFDAAILDAAVGRVVAGDRVDQPFTL</sequence>
<dbReference type="EMBL" id="CP029543">
    <property type="protein sequence ID" value="AWV48473.1"/>
    <property type="molecule type" value="Genomic_DNA"/>
</dbReference>
<proteinExistence type="predicted"/>
<protein>
    <submittedName>
        <fullName evidence="1">Uncharacterized protein</fullName>
    </submittedName>
</protein>
<evidence type="ECO:0000313" key="1">
    <source>
        <dbReference type="EMBL" id="AWV48473.1"/>
    </source>
</evidence>
<dbReference type="AlphaFoldDB" id="A0AAD0P9E5"/>
<dbReference type="Proteomes" id="UP000249682">
    <property type="component" value="Chromosome"/>
</dbReference>
<evidence type="ECO:0000313" key="2">
    <source>
        <dbReference type="Proteomes" id="UP000249682"/>
    </source>
</evidence>
<accession>A0AAD0P9E5</accession>
<organism evidence="1 2">
    <name type="scientific">Mycobacterium leprae</name>
    <dbReference type="NCBI Taxonomy" id="1769"/>
    <lineage>
        <taxon>Bacteria</taxon>
        <taxon>Bacillati</taxon>
        <taxon>Actinomycetota</taxon>
        <taxon>Actinomycetes</taxon>
        <taxon>Mycobacteriales</taxon>
        <taxon>Mycobacteriaceae</taxon>
        <taxon>Mycobacterium</taxon>
    </lineage>
</organism>
<name>A0AAD0P9E5_MYCLR</name>